<dbReference type="CDD" id="cd06223">
    <property type="entry name" value="PRTases_typeI"/>
    <property type="match status" value="1"/>
</dbReference>
<evidence type="ECO:0000256" key="4">
    <source>
        <dbReference type="ARBA" id="ARBA00011738"/>
    </source>
</evidence>
<feature type="binding site" evidence="9">
    <location>
        <position position="124"/>
    </location>
    <ligand>
        <name>5-phospho-alpha-D-ribose 1-diphosphate</name>
        <dbReference type="ChEBI" id="CHEBI:58017"/>
        <note>ligand shared between dimeric partners</note>
    </ligand>
</feature>
<dbReference type="GO" id="GO:0046132">
    <property type="term" value="P:pyrimidine ribonucleoside biosynthetic process"/>
    <property type="evidence" value="ECO:0007669"/>
    <property type="project" value="TreeGrafter"/>
</dbReference>
<dbReference type="PANTHER" id="PTHR46683:SF1">
    <property type="entry name" value="OROTATE PHOSPHORIBOSYLTRANSFERASE 1-RELATED"/>
    <property type="match status" value="1"/>
</dbReference>
<dbReference type="GO" id="GO:0005737">
    <property type="term" value="C:cytoplasm"/>
    <property type="evidence" value="ECO:0007669"/>
    <property type="project" value="TreeGrafter"/>
</dbReference>
<dbReference type="FunCoup" id="A0A395JEL5">
    <property type="interactions" value="507"/>
</dbReference>
<comment type="pathway">
    <text evidence="2 9">Pyrimidine metabolism; UMP biosynthesis via de novo pathway; UMP from orotate: step 1/2.</text>
</comment>
<dbReference type="InterPro" id="IPR029057">
    <property type="entry name" value="PRTase-like"/>
</dbReference>
<keyword evidence="12" id="KW-1185">Reference proteome</keyword>
<dbReference type="GO" id="GO:0004588">
    <property type="term" value="F:orotate phosphoribosyltransferase activity"/>
    <property type="evidence" value="ECO:0007669"/>
    <property type="project" value="UniProtKB-UniRule"/>
</dbReference>
<comment type="caution">
    <text evidence="11">The sequence shown here is derived from an EMBL/GenBank/DDBJ whole genome shotgun (WGS) entry which is preliminary data.</text>
</comment>
<feature type="binding site" evidence="9">
    <location>
        <begin position="53"/>
        <end position="54"/>
    </location>
    <ligand>
        <name>orotate</name>
        <dbReference type="ChEBI" id="CHEBI:30839"/>
    </ligand>
</feature>
<dbReference type="FunFam" id="3.40.50.2020:FF:000008">
    <property type="entry name" value="Orotate phosphoribosyltransferase"/>
    <property type="match status" value="1"/>
</dbReference>
<protein>
    <recommendedName>
        <fullName evidence="5 9">Orotate phosphoribosyltransferase</fullName>
        <shortName evidence="9">OPRT</shortName>
        <shortName evidence="9">OPRTase</shortName>
        <ecNumber evidence="5 9">2.4.2.10</ecNumber>
    </recommendedName>
</protein>
<dbReference type="InterPro" id="IPR023031">
    <property type="entry name" value="OPRT"/>
</dbReference>
<dbReference type="GO" id="GO:0044205">
    <property type="term" value="P:'de novo' UMP biosynthetic process"/>
    <property type="evidence" value="ECO:0007669"/>
    <property type="project" value="UniProtKB-UniRule"/>
</dbReference>
<evidence type="ECO:0000313" key="11">
    <source>
        <dbReference type="EMBL" id="RBP47084.1"/>
    </source>
</evidence>
<proteinExistence type="inferred from homology"/>
<feature type="domain" description="Phosphoribosyltransferase" evidence="10">
    <location>
        <begin position="70"/>
        <end position="189"/>
    </location>
</feature>
<evidence type="ECO:0000256" key="6">
    <source>
        <dbReference type="ARBA" id="ARBA00022676"/>
    </source>
</evidence>
<feature type="binding site" description="in other chain" evidence="9">
    <location>
        <begin position="143"/>
        <end position="151"/>
    </location>
    <ligand>
        <name>5-phospho-alpha-D-ribose 1-diphosphate</name>
        <dbReference type="ChEBI" id="CHEBI:58017"/>
        <note>ligand shared between dimeric partners</note>
    </ligand>
</feature>
<dbReference type="GO" id="GO:0006207">
    <property type="term" value="P:'de novo' pyrimidine nucleobase biosynthetic process"/>
    <property type="evidence" value="ECO:0007669"/>
    <property type="project" value="TreeGrafter"/>
</dbReference>
<keyword evidence="7 9" id="KW-0808">Transferase</keyword>
<gene>
    <name evidence="9" type="primary">pyrE</name>
    <name evidence="11" type="ORF">DFR28_11047</name>
</gene>
<dbReference type="EC" id="2.4.2.10" evidence="5 9"/>
<comment type="cofactor">
    <cofactor evidence="9">
        <name>Mg(2+)</name>
        <dbReference type="ChEBI" id="CHEBI:18420"/>
    </cofactor>
</comment>
<dbReference type="PANTHER" id="PTHR46683">
    <property type="entry name" value="OROTATE PHOSPHORIBOSYLTRANSFERASE 1-RELATED"/>
    <property type="match status" value="1"/>
</dbReference>
<evidence type="ECO:0000256" key="9">
    <source>
        <dbReference type="HAMAP-Rule" id="MF_01208"/>
    </source>
</evidence>
<dbReference type="Pfam" id="PF00156">
    <property type="entry name" value="Pribosyltran"/>
    <property type="match status" value="1"/>
</dbReference>
<evidence type="ECO:0000256" key="3">
    <source>
        <dbReference type="ARBA" id="ARBA00006340"/>
    </source>
</evidence>
<dbReference type="EMBL" id="QNRT01000010">
    <property type="protein sequence ID" value="RBP47084.1"/>
    <property type="molecule type" value="Genomic_DNA"/>
</dbReference>
<dbReference type="SUPFAM" id="SSF53271">
    <property type="entry name" value="PRTase-like"/>
    <property type="match status" value="1"/>
</dbReference>
<keyword evidence="6 9" id="KW-0328">Glycosyltransferase</keyword>
<reference evidence="11 12" key="1">
    <citation type="submission" date="2018-06" db="EMBL/GenBank/DDBJ databases">
        <title>Genomic Encyclopedia of Type Strains, Phase IV (KMG-IV): sequencing the most valuable type-strain genomes for metagenomic binning, comparative biology and taxonomic classification.</title>
        <authorList>
            <person name="Goeker M."/>
        </authorList>
    </citation>
    <scope>NUCLEOTIDE SEQUENCE [LARGE SCALE GENOMIC DNA]</scope>
    <source>
        <strain evidence="11 12">DSM 24032</strain>
    </source>
</reference>
<dbReference type="Proteomes" id="UP000253083">
    <property type="component" value="Unassembled WGS sequence"/>
</dbReference>
<evidence type="ECO:0000256" key="1">
    <source>
        <dbReference type="ARBA" id="ARBA00003769"/>
    </source>
</evidence>
<dbReference type="Gene3D" id="3.40.50.2020">
    <property type="match status" value="1"/>
</dbReference>
<feature type="binding site" evidence="9">
    <location>
        <position position="175"/>
    </location>
    <ligand>
        <name>orotate</name>
        <dbReference type="ChEBI" id="CHEBI:30839"/>
    </ligand>
</feature>
<evidence type="ECO:0000256" key="2">
    <source>
        <dbReference type="ARBA" id="ARBA00004889"/>
    </source>
</evidence>
<dbReference type="InterPro" id="IPR004467">
    <property type="entry name" value="Or_phspho_trans_dom"/>
</dbReference>
<comment type="function">
    <text evidence="1 9">Catalyzes the transfer of a ribosyl phosphate group from 5-phosphoribose 1-diphosphate to orotate, leading to the formation of orotidine monophosphate (OMP).</text>
</comment>
<feature type="binding site" description="in other chain" evidence="9">
    <location>
        <position position="119"/>
    </location>
    <ligand>
        <name>5-phospho-alpha-D-ribose 1-diphosphate</name>
        <dbReference type="ChEBI" id="CHEBI:58017"/>
        <note>ligand shared between dimeric partners</note>
    </ligand>
</feature>
<name>A0A395JEL5_9GAMM</name>
<organism evidence="11 12">
    <name type="scientific">Arenicella xantha</name>
    <dbReference type="NCBI Taxonomy" id="644221"/>
    <lineage>
        <taxon>Bacteria</taxon>
        <taxon>Pseudomonadati</taxon>
        <taxon>Pseudomonadota</taxon>
        <taxon>Gammaproteobacteria</taxon>
        <taxon>Arenicellales</taxon>
        <taxon>Arenicellaceae</taxon>
        <taxon>Arenicella</taxon>
    </lineage>
</organism>
<dbReference type="HAMAP" id="MF_01208">
    <property type="entry name" value="PyrE"/>
    <property type="match status" value="1"/>
</dbReference>
<feature type="binding site" evidence="9">
    <location>
        <position position="118"/>
    </location>
    <ligand>
        <name>5-phospho-alpha-D-ribose 1-diphosphate</name>
        <dbReference type="ChEBI" id="CHEBI:58017"/>
        <note>ligand shared between dimeric partners</note>
    </ligand>
</feature>
<keyword evidence="8 9" id="KW-0665">Pyrimidine biosynthesis</keyword>
<evidence type="ECO:0000313" key="12">
    <source>
        <dbReference type="Proteomes" id="UP000253083"/>
    </source>
</evidence>
<feature type="binding site" evidence="9">
    <location>
        <position position="122"/>
    </location>
    <ligand>
        <name>5-phospho-alpha-D-ribose 1-diphosphate</name>
        <dbReference type="ChEBI" id="CHEBI:58017"/>
        <note>ligand shared between dimeric partners</note>
    </ligand>
</feature>
<accession>A0A395JEL5</accession>
<dbReference type="NCBIfam" id="TIGR00336">
    <property type="entry name" value="pyrE"/>
    <property type="match status" value="1"/>
</dbReference>
<dbReference type="UniPathway" id="UPA00070">
    <property type="reaction ID" value="UER00119"/>
</dbReference>
<feature type="binding site" description="in other chain" evidence="9">
    <location>
        <begin position="91"/>
        <end position="92"/>
    </location>
    <ligand>
        <name>5-phospho-alpha-D-ribose 1-diphosphate</name>
        <dbReference type="ChEBI" id="CHEBI:58017"/>
        <note>ligand shared between dimeric partners</note>
    </ligand>
</feature>
<dbReference type="AlphaFoldDB" id="A0A395JEL5"/>
<evidence type="ECO:0000256" key="7">
    <source>
        <dbReference type="ARBA" id="ARBA00022679"/>
    </source>
</evidence>
<dbReference type="InterPro" id="IPR000836">
    <property type="entry name" value="PRTase_dom"/>
</dbReference>
<comment type="similarity">
    <text evidence="3 9">Belongs to the purine/pyrimidine phosphoribosyltransferase family. PyrE subfamily.</text>
</comment>
<evidence type="ECO:0000256" key="5">
    <source>
        <dbReference type="ARBA" id="ARBA00011971"/>
    </source>
</evidence>
<dbReference type="GO" id="GO:0000287">
    <property type="term" value="F:magnesium ion binding"/>
    <property type="evidence" value="ECO:0007669"/>
    <property type="project" value="UniProtKB-UniRule"/>
</dbReference>
<feature type="binding site" evidence="9">
    <location>
        <position position="147"/>
    </location>
    <ligand>
        <name>orotate</name>
        <dbReference type="ChEBI" id="CHEBI:30839"/>
    </ligand>
</feature>
<sequence>MANSVSLGIILELPYRLITMLPYQEQFIEFALKTGVLRFGEFTLKSGRLSPYFFNTGLFNSGATMLQFSRYFATSIEHSDIEFDVLFGPAYKGITLSCAVAMALSEASGKEIPFAFNRKEKKNHGEGGSMVGAELTGNVAIIDDVITAGTAIRESYAMITAAGATPSAVFLALDRQEKGQKDGVPTDTSAIQQVEAEYGMPVVAIATLADLIEYLKKQPDQQENLDRMQAYRDQYGIH</sequence>
<dbReference type="InParanoid" id="A0A395JEL5"/>
<evidence type="ECO:0000259" key="10">
    <source>
        <dbReference type="Pfam" id="PF00156"/>
    </source>
</evidence>
<keyword evidence="9" id="KW-0460">Magnesium</keyword>
<comment type="subunit">
    <text evidence="4 9">Homodimer.</text>
</comment>
<evidence type="ECO:0000256" key="8">
    <source>
        <dbReference type="ARBA" id="ARBA00022975"/>
    </source>
</evidence>
<comment type="catalytic activity">
    <reaction evidence="9">
        <text>orotidine 5'-phosphate + diphosphate = orotate + 5-phospho-alpha-D-ribose 1-diphosphate</text>
        <dbReference type="Rhea" id="RHEA:10380"/>
        <dbReference type="ChEBI" id="CHEBI:30839"/>
        <dbReference type="ChEBI" id="CHEBI:33019"/>
        <dbReference type="ChEBI" id="CHEBI:57538"/>
        <dbReference type="ChEBI" id="CHEBI:58017"/>
        <dbReference type="EC" id="2.4.2.10"/>
    </reaction>
</comment>
<feature type="binding site" description="in other chain" evidence="9">
    <location>
        <position position="45"/>
    </location>
    <ligand>
        <name>5-phospho-alpha-D-ribose 1-diphosphate</name>
        <dbReference type="ChEBI" id="CHEBI:58017"/>
        <note>ligand shared between dimeric partners</note>
    </ligand>
</feature>